<keyword evidence="3 6" id="KW-0812">Transmembrane</keyword>
<feature type="transmembrane region" description="Helical" evidence="6">
    <location>
        <begin position="304"/>
        <end position="322"/>
    </location>
</feature>
<keyword evidence="5 6" id="KW-0472">Membrane</keyword>
<accession>A0A7H9CKZ0</accession>
<dbReference type="EMBL" id="CP049075">
    <property type="protein sequence ID" value="QLI04924.1"/>
    <property type="molecule type" value="Genomic_DNA"/>
</dbReference>
<dbReference type="GO" id="GO:0005886">
    <property type="term" value="C:plasma membrane"/>
    <property type="evidence" value="ECO:0007669"/>
    <property type="project" value="UniProtKB-SubCell"/>
</dbReference>
<evidence type="ECO:0000313" key="8">
    <source>
        <dbReference type="Proteomes" id="UP000509414"/>
    </source>
</evidence>
<evidence type="ECO:0000256" key="4">
    <source>
        <dbReference type="ARBA" id="ARBA00022989"/>
    </source>
</evidence>
<evidence type="ECO:0000256" key="2">
    <source>
        <dbReference type="ARBA" id="ARBA00022475"/>
    </source>
</evidence>
<feature type="transmembrane region" description="Helical" evidence="6">
    <location>
        <begin position="126"/>
        <end position="144"/>
    </location>
</feature>
<dbReference type="Proteomes" id="UP000509414">
    <property type="component" value="Chromosome"/>
</dbReference>
<sequence length="602" mass="66477">MKSILFYLFLLALCATMYFSGKVTPIIYGVCIFLYAMSVLNSSFKLITGIDVFLKKMTKTRFSAFAFGFGTCTLMQSSGLVSVLAISFLSAGLISLVAGLAIIFGANLGCLTGGWLVAAVGLKIDIAVYATPMIIVGLFCSTSSTKGLKGFGLFLFSIGLLFMGIHYMKSGFDDIKKTIDLSQYAMSGVAGLLVYFLIGIIITMIMQSSHATITLAITALSATQISYENSVAIVIGSNVGSTIMAIIGGISANIEGRKLTVAHVIFNFTTAILMLICVNFFLWLTDYTAVLMNIDSNDYTMKLAIFNSYFQILGVLIFYPLTSVMAKMLNKYIVAKKERSKISTAIYLTDEALKFSDSALNVLVKELGHLYDNASSIIAKSISISKSDINSTQPIGEVIAQRNRAMDINFDELYNNRFKAIYNEIIEYDIEATQNAKPEDVNKFMDIRRLALILAETLKDIKNSQPNFYRFINSQNKDAKEAYDKLRVKILFGLRAVYEAINAPLDENGDFDTDEKLKSLDQLTQMLEYEELHLDVLLRDKRISGSIATSLMNDTALVRSSVKLLKEVVVVLKKYQTPAIKLIDEVGPSKQTKANQEKPAKN</sequence>
<dbReference type="PANTHER" id="PTHR10010:SF46">
    <property type="entry name" value="SODIUM-DEPENDENT PHOSPHATE TRANSPORT PROTEIN 2B"/>
    <property type="match status" value="1"/>
</dbReference>
<dbReference type="GO" id="GO:0044341">
    <property type="term" value="P:sodium-dependent phosphate transport"/>
    <property type="evidence" value="ECO:0007669"/>
    <property type="project" value="InterPro"/>
</dbReference>
<dbReference type="Pfam" id="PF02690">
    <property type="entry name" value="Na_Pi_cotrans"/>
    <property type="match status" value="2"/>
</dbReference>
<name>A0A7H9CKZ0_9BACT</name>
<dbReference type="RefSeq" id="WP_179975546.1">
    <property type="nucleotide sequence ID" value="NZ_CP049075.1"/>
</dbReference>
<gene>
    <name evidence="7" type="ORF">CINF_0384</name>
</gene>
<evidence type="ECO:0000256" key="5">
    <source>
        <dbReference type="ARBA" id="ARBA00023136"/>
    </source>
</evidence>
<feature type="transmembrane region" description="Helical" evidence="6">
    <location>
        <begin position="26"/>
        <end position="44"/>
    </location>
</feature>
<dbReference type="NCBIfam" id="NF037997">
    <property type="entry name" value="Na_Pi_symport"/>
    <property type="match status" value="1"/>
</dbReference>
<protein>
    <submittedName>
        <fullName evidence="7">Sodium:phosphate symporter</fullName>
    </submittedName>
</protein>
<keyword evidence="4 6" id="KW-1133">Transmembrane helix</keyword>
<feature type="transmembrane region" description="Helical" evidence="6">
    <location>
        <begin position="230"/>
        <end position="252"/>
    </location>
</feature>
<evidence type="ECO:0000313" key="7">
    <source>
        <dbReference type="EMBL" id="QLI04924.1"/>
    </source>
</evidence>
<dbReference type="InterPro" id="IPR003841">
    <property type="entry name" value="Na/Pi_transpt"/>
</dbReference>
<feature type="transmembrane region" description="Helical" evidence="6">
    <location>
        <begin position="264"/>
        <end position="284"/>
    </location>
</feature>
<evidence type="ECO:0000256" key="3">
    <source>
        <dbReference type="ARBA" id="ARBA00022692"/>
    </source>
</evidence>
<dbReference type="KEGG" id="cinf:CINF_0384"/>
<comment type="subcellular location">
    <subcellularLocation>
        <location evidence="1">Cell membrane</location>
        <topology evidence="1">Multi-pass membrane protein</topology>
    </subcellularLocation>
</comment>
<feature type="transmembrane region" description="Helical" evidence="6">
    <location>
        <begin position="189"/>
        <end position="210"/>
    </location>
</feature>
<evidence type="ECO:0000256" key="6">
    <source>
        <dbReference type="SAM" id="Phobius"/>
    </source>
</evidence>
<evidence type="ECO:0000256" key="1">
    <source>
        <dbReference type="ARBA" id="ARBA00004651"/>
    </source>
</evidence>
<dbReference type="GO" id="GO:0005436">
    <property type="term" value="F:sodium:phosphate symporter activity"/>
    <property type="evidence" value="ECO:0007669"/>
    <property type="project" value="InterPro"/>
</dbReference>
<dbReference type="AlphaFoldDB" id="A0A7H9CKZ0"/>
<keyword evidence="2" id="KW-1003">Cell membrane</keyword>
<reference evidence="7 8" key="1">
    <citation type="submission" date="2020-02" db="EMBL/GenBank/DDBJ databases">
        <title>Complete genome sequence of the novel Campylobacter species Candidatus Campylobacter infans.</title>
        <authorList>
            <person name="Duim B."/>
            <person name="Zomer A."/>
            <person name="van der Graaf L."/>
            <person name="Wagenaar J."/>
        </authorList>
    </citation>
    <scope>NUCLEOTIDE SEQUENCE [LARGE SCALE GENOMIC DNA]</scope>
    <source>
        <strain evidence="7 8">19S00001</strain>
    </source>
</reference>
<proteinExistence type="predicted"/>
<organism evidence="7 8">
    <name type="scientific">Candidatus Campylobacter infans</name>
    <dbReference type="NCBI Taxonomy" id="2561898"/>
    <lineage>
        <taxon>Bacteria</taxon>
        <taxon>Pseudomonadati</taxon>
        <taxon>Campylobacterota</taxon>
        <taxon>Epsilonproteobacteria</taxon>
        <taxon>Campylobacterales</taxon>
        <taxon>Campylobacteraceae</taxon>
        <taxon>Campylobacter</taxon>
    </lineage>
</organism>
<dbReference type="PANTHER" id="PTHR10010">
    <property type="entry name" value="SOLUTE CARRIER FAMILY 34 SODIUM PHOSPHATE , MEMBER 2-RELATED"/>
    <property type="match status" value="1"/>
</dbReference>
<keyword evidence="8" id="KW-1185">Reference proteome</keyword>
<feature type="transmembrane region" description="Helical" evidence="6">
    <location>
        <begin position="150"/>
        <end position="168"/>
    </location>
</feature>